<evidence type="ECO:0000256" key="2">
    <source>
        <dbReference type="PROSITE-ProRule" id="PRU00176"/>
    </source>
</evidence>
<dbReference type="GO" id="GO:0003723">
    <property type="term" value="F:RNA binding"/>
    <property type="evidence" value="ECO:0007669"/>
    <property type="project" value="UniProtKB-UniRule"/>
</dbReference>
<keyword evidence="6" id="KW-1185">Reference proteome</keyword>
<dbReference type="OrthoDB" id="21643at2759"/>
<dbReference type="Pfam" id="PF00076">
    <property type="entry name" value="RRM_1"/>
    <property type="match status" value="1"/>
</dbReference>
<dbReference type="PROSITE" id="PS50102">
    <property type="entry name" value="RRM"/>
    <property type="match status" value="1"/>
</dbReference>
<evidence type="ECO:0000259" key="4">
    <source>
        <dbReference type="PROSITE" id="PS50102"/>
    </source>
</evidence>
<dbReference type="SUPFAM" id="SSF54928">
    <property type="entry name" value="RNA-binding domain, RBD"/>
    <property type="match status" value="1"/>
</dbReference>
<feature type="region of interest" description="Disordered" evidence="3">
    <location>
        <begin position="187"/>
        <end position="218"/>
    </location>
</feature>
<evidence type="ECO:0000256" key="3">
    <source>
        <dbReference type="SAM" id="MobiDB-lite"/>
    </source>
</evidence>
<accession>A0A8J6CFB8</accession>
<dbReference type="SMART" id="SM00360">
    <property type="entry name" value="RRM"/>
    <property type="match status" value="1"/>
</dbReference>
<evidence type="ECO:0000313" key="6">
    <source>
        <dbReference type="Proteomes" id="UP000751190"/>
    </source>
</evidence>
<dbReference type="Gene3D" id="3.30.70.330">
    <property type="match status" value="1"/>
</dbReference>
<reference evidence="5" key="1">
    <citation type="submission" date="2021-05" db="EMBL/GenBank/DDBJ databases">
        <title>The genome of the haptophyte Pavlova lutheri (Diacronema luteri, Pavlovales) - a model for lipid biosynthesis in eukaryotic algae.</title>
        <authorList>
            <person name="Hulatt C.J."/>
            <person name="Posewitz M.C."/>
        </authorList>
    </citation>
    <scope>NUCLEOTIDE SEQUENCE</scope>
    <source>
        <strain evidence="5">NIVA-4/92</strain>
    </source>
</reference>
<organism evidence="5 6">
    <name type="scientific">Diacronema lutheri</name>
    <name type="common">Unicellular marine alga</name>
    <name type="synonym">Monochrysis lutheri</name>
    <dbReference type="NCBI Taxonomy" id="2081491"/>
    <lineage>
        <taxon>Eukaryota</taxon>
        <taxon>Haptista</taxon>
        <taxon>Haptophyta</taxon>
        <taxon>Pavlovophyceae</taxon>
        <taxon>Pavlovales</taxon>
        <taxon>Pavlovaceae</taxon>
        <taxon>Diacronema</taxon>
    </lineage>
</organism>
<evidence type="ECO:0000256" key="1">
    <source>
        <dbReference type="ARBA" id="ARBA00022884"/>
    </source>
</evidence>
<dbReference type="Proteomes" id="UP000751190">
    <property type="component" value="Unassembled WGS sequence"/>
</dbReference>
<name>A0A8J6CFB8_DIALT</name>
<dbReference type="PANTHER" id="PTHR48029">
    <property type="entry name" value="NUCLEOLAR PROTEIN 8"/>
    <property type="match status" value="1"/>
</dbReference>
<gene>
    <name evidence="5" type="ORF">KFE25_007469</name>
</gene>
<protein>
    <recommendedName>
        <fullName evidence="4">RRM domain-containing protein</fullName>
    </recommendedName>
</protein>
<dbReference type="EMBL" id="JAGTXO010000003">
    <property type="protein sequence ID" value="KAG8468951.1"/>
    <property type="molecule type" value="Genomic_DNA"/>
</dbReference>
<dbReference type="PANTHER" id="PTHR48029:SF1">
    <property type="entry name" value="NUCLEOLAR PROTEIN 8"/>
    <property type="match status" value="1"/>
</dbReference>
<dbReference type="InterPro" id="IPR012677">
    <property type="entry name" value="Nucleotide-bd_a/b_plait_sf"/>
</dbReference>
<sequence length="259" mass="28530">MAVATARLHVQGLTPETTARELASRFEPFGMVSNPIIVRERAHADGSYDDASPSRGFGYVTLCARDPEQVAHCLRTYNGLRWRGRVLRISHANEYYLDRLAREKSEAECAHEGDSAHDEPTWSSPAELRVRGLHAGQVAIVDPANLPNVRTPFADDSEPLQPSRIDWRPIVGCGLRTRGCARWAKGTLETDAKQPGRPGAAMSGAGGHGRGARRRAPPQPLLRAILRLRLGWRPRWQSTGKFRGGPIHRAHGVCHARPA</sequence>
<comment type="caution">
    <text evidence="5">The sequence shown here is derived from an EMBL/GenBank/DDBJ whole genome shotgun (WGS) entry which is preliminary data.</text>
</comment>
<evidence type="ECO:0000313" key="5">
    <source>
        <dbReference type="EMBL" id="KAG8468951.1"/>
    </source>
</evidence>
<dbReference type="AlphaFoldDB" id="A0A8J6CFB8"/>
<dbReference type="InterPro" id="IPR035979">
    <property type="entry name" value="RBD_domain_sf"/>
</dbReference>
<proteinExistence type="predicted"/>
<dbReference type="InterPro" id="IPR000504">
    <property type="entry name" value="RRM_dom"/>
</dbReference>
<keyword evidence="1 2" id="KW-0694">RNA-binding</keyword>
<feature type="domain" description="RRM" evidence="4">
    <location>
        <begin position="6"/>
        <end position="94"/>
    </location>
</feature>